<evidence type="ECO:0000313" key="1">
    <source>
        <dbReference type="EMBL" id="GAI42655.1"/>
    </source>
</evidence>
<accession>X1PU81</accession>
<feature type="non-terminal residue" evidence="1">
    <location>
        <position position="1"/>
    </location>
</feature>
<proteinExistence type="predicted"/>
<name>X1PU81_9ZZZZ</name>
<organism evidence="1">
    <name type="scientific">marine sediment metagenome</name>
    <dbReference type="NCBI Taxonomy" id="412755"/>
    <lineage>
        <taxon>unclassified sequences</taxon>
        <taxon>metagenomes</taxon>
        <taxon>ecological metagenomes</taxon>
    </lineage>
</organism>
<gene>
    <name evidence="1" type="ORF">S06H3_48512</name>
</gene>
<protein>
    <submittedName>
        <fullName evidence="1">Uncharacterized protein</fullName>
    </submittedName>
</protein>
<dbReference type="AlphaFoldDB" id="X1PU81"/>
<sequence length="73" mass="7846">PGGLPIDKSPSIVVVKSRNPLPPQLIQNIGVATKSSVIVLPLEIDLMTGKLAMEEIEAIHAAIHDILEIKEED</sequence>
<dbReference type="EMBL" id="BARV01030551">
    <property type="protein sequence ID" value="GAI42655.1"/>
    <property type="molecule type" value="Genomic_DNA"/>
</dbReference>
<comment type="caution">
    <text evidence="1">The sequence shown here is derived from an EMBL/GenBank/DDBJ whole genome shotgun (WGS) entry which is preliminary data.</text>
</comment>
<reference evidence="1" key="1">
    <citation type="journal article" date="2014" name="Front. Microbiol.">
        <title>High frequency of phylogenetically diverse reductive dehalogenase-homologous genes in deep subseafloor sedimentary metagenomes.</title>
        <authorList>
            <person name="Kawai M."/>
            <person name="Futagami T."/>
            <person name="Toyoda A."/>
            <person name="Takaki Y."/>
            <person name="Nishi S."/>
            <person name="Hori S."/>
            <person name="Arai W."/>
            <person name="Tsubouchi T."/>
            <person name="Morono Y."/>
            <person name="Uchiyama I."/>
            <person name="Ito T."/>
            <person name="Fujiyama A."/>
            <person name="Inagaki F."/>
            <person name="Takami H."/>
        </authorList>
    </citation>
    <scope>NUCLEOTIDE SEQUENCE</scope>
    <source>
        <strain evidence="1">Expedition CK06-06</strain>
    </source>
</reference>